<evidence type="ECO:0000313" key="1">
    <source>
        <dbReference type="EMBL" id="MBX63496.1"/>
    </source>
</evidence>
<proteinExistence type="predicted"/>
<organism evidence="1">
    <name type="scientific">Rhizophora mucronata</name>
    <name type="common">Asiatic mangrove</name>
    <dbReference type="NCBI Taxonomy" id="61149"/>
    <lineage>
        <taxon>Eukaryota</taxon>
        <taxon>Viridiplantae</taxon>
        <taxon>Streptophyta</taxon>
        <taxon>Embryophyta</taxon>
        <taxon>Tracheophyta</taxon>
        <taxon>Spermatophyta</taxon>
        <taxon>Magnoliopsida</taxon>
        <taxon>eudicotyledons</taxon>
        <taxon>Gunneridae</taxon>
        <taxon>Pentapetalae</taxon>
        <taxon>rosids</taxon>
        <taxon>fabids</taxon>
        <taxon>Malpighiales</taxon>
        <taxon>Rhizophoraceae</taxon>
        <taxon>Rhizophora</taxon>
    </lineage>
</organism>
<accession>A0A2P2Q940</accession>
<reference evidence="1" key="1">
    <citation type="submission" date="2018-02" db="EMBL/GenBank/DDBJ databases">
        <title>Rhizophora mucronata_Transcriptome.</title>
        <authorList>
            <person name="Meera S.P."/>
            <person name="Sreeshan A."/>
            <person name="Augustine A."/>
        </authorList>
    </citation>
    <scope>NUCLEOTIDE SEQUENCE</scope>
    <source>
        <tissue evidence="1">Leaf</tissue>
    </source>
</reference>
<sequence length="128" mass="14931">MAFYWNPSQSRESSTCGDVFCDVGCAVFCQYRVLRESEAVYLAQEYAILLDCFPKLAIEFFFRCLLLSLDLIFVFRMQASGTYRLEKQGNDFTFLCITVFVSWDTKHCCSYYVIRLLCFVLDCNADFL</sequence>
<name>A0A2P2Q940_RHIMU</name>
<dbReference type="EMBL" id="GGEC01083012">
    <property type="protein sequence ID" value="MBX63496.1"/>
    <property type="molecule type" value="Transcribed_RNA"/>
</dbReference>
<protein>
    <submittedName>
        <fullName evidence="1">Uncharacterized protein</fullName>
    </submittedName>
</protein>
<dbReference type="AlphaFoldDB" id="A0A2P2Q940"/>